<evidence type="ECO:0000256" key="4">
    <source>
        <dbReference type="ARBA" id="ARBA00039638"/>
    </source>
</evidence>
<keyword evidence="2" id="KW-0436">Ligase</keyword>
<evidence type="ECO:0000256" key="3">
    <source>
        <dbReference type="ARBA" id="ARBA00037247"/>
    </source>
</evidence>
<evidence type="ECO:0000256" key="5">
    <source>
        <dbReference type="ARBA" id="ARBA00047319"/>
    </source>
</evidence>
<evidence type="ECO:0000256" key="6">
    <source>
        <dbReference type="ARBA" id="ARBA00048277"/>
    </source>
</evidence>
<sequence>MLRSVSTMFIARAKSTIPIVQLPAFQIPFFRCLASYPKKFTISYNHNRGDSVLLGSTIGQVVNQAADQVGDKLAFVFRHQNIRRTFFQLNKESDQLAASFLELGLRPGERLALWSTNCYEWILTQVAAAKAGLILVNINTAYQPDELQYCLNK</sequence>
<comment type="function">
    <text evidence="3">Acyl-CoA synthases catalyze the initial reaction in fatty acid metabolism, by forming a thioester with CoA. Has some preference toward medium-chain substrates. Plays a role in adipocyte differentiation.</text>
</comment>
<comment type="similarity">
    <text evidence="1">Belongs to the ATP-dependent AMP-binding enzyme family.</text>
</comment>
<proteinExistence type="inferred from homology"/>
<keyword evidence="8" id="KW-1185">Reference proteome</keyword>
<accession>A0ABM1C160</accession>
<protein>
    <recommendedName>
        <fullName evidence="4">Medium-chain acyl-CoA ligase ACSF2, mitochondrial</fullName>
    </recommendedName>
</protein>
<evidence type="ECO:0000256" key="1">
    <source>
        <dbReference type="ARBA" id="ARBA00006432"/>
    </source>
</evidence>
<dbReference type="Gene3D" id="3.40.50.980">
    <property type="match status" value="1"/>
</dbReference>
<dbReference type="GeneID" id="106476324"/>
<feature type="domain" description="AMP-dependent synthetase/ligase" evidence="7">
    <location>
        <begin position="64"/>
        <end position="152"/>
    </location>
</feature>
<dbReference type="PANTHER" id="PTHR43201">
    <property type="entry name" value="ACYL-COA SYNTHETASE"/>
    <property type="match status" value="1"/>
</dbReference>
<evidence type="ECO:0000256" key="2">
    <source>
        <dbReference type="ARBA" id="ARBA00022598"/>
    </source>
</evidence>
<dbReference type="Pfam" id="PF00501">
    <property type="entry name" value="AMP-binding"/>
    <property type="match status" value="1"/>
</dbReference>
<feature type="non-terminal residue" evidence="9">
    <location>
        <position position="153"/>
    </location>
</feature>
<comment type="catalytic activity">
    <reaction evidence="5">
        <text>octanoate + ATP + CoA = octanoyl-CoA + AMP + diphosphate</text>
        <dbReference type="Rhea" id="RHEA:33631"/>
        <dbReference type="ChEBI" id="CHEBI:25646"/>
        <dbReference type="ChEBI" id="CHEBI:30616"/>
        <dbReference type="ChEBI" id="CHEBI:33019"/>
        <dbReference type="ChEBI" id="CHEBI:57287"/>
        <dbReference type="ChEBI" id="CHEBI:57386"/>
        <dbReference type="ChEBI" id="CHEBI:456215"/>
    </reaction>
</comment>
<name>A0ABM1C160_LIMPO</name>
<evidence type="ECO:0000259" key="7">
    <source>
        <dbReference type="Pfam" id="PF00501"/>
    </source>
</evidence>
<dbReference type="InterPro" id="IPR000873">
    <property type="entry name" value="AMP-dep_synth/lig_dom"/>
</dbReference>
<evidence type="ECO:0000313" key="9">
    <source>
        <dbReference type="RefSeq" id="XP_013792439.2"/>
    </source>
</evidence>
<evidence type="ECO:0000313" key="8">
    <source>
        <dbReference type="Proteomes" id="UP000694941"/>
    </source>
</evidence>
<reference evidence="9" key="1">
    <citation type="submission" date="2025-08" db="UniProtKB">
        <authorList>
            <consortium name="RefSeq"/>
        </authorList>
    </citation>
    <scope>IDENTIFICATION</scope>
    <source>
        <tissue evidence="9">Muscle</tissue>
    </source>
</reference>
<dbReference type="PANTHER" id="PTHR43201:SF5">
    <property type="entry name" value="MEDIUM-CHAIN ACYL-COA LIGASE ACSF2, MITOCHONDRIAL"/>
    <property type="match status" value="1"/>
</dbReference>
<organism evidence="8 9">
    <name type="scientific">Limulus polyphemus</name>
    <name type="common">Atlantic horseshoe crab</name>
    <dbReference type="NCBI Taxonomy" id="6850"/>
    <lineage>
        <taxon>Eukaryota</taxon>
        <taxon>Metazoa</taxon>
        <taxon>Ecdysozoa</taxon>
        <taxon>Arthropoda</taxon>
        <taxon>Chelicerata</taxon>
        <taxon>Merostomata</taxon>
        <taxon>Xiphosura</taxon>
        <taxon>Limulidae</taxon>
        <taxon>Limulus</taxon>
    </lineage>
</organism>
<dbReference type="SUPFAM" id="SSF56801">
    <property type="entry name" value="Acetyl-CoA synthetase-like"/>
    <property type="match status" value="1"/>
</dbReference>
<dbReference type="RefSeq" id="XP_013792439.2">
    <property type="nucleotide sequence ID" value="XM_013936985.2"/>
</dbReference>
<dbReference type="Proteomes" id="UP000694941">
    <property type="component" value="Unplaced"/>
</dbReference>
<gene>
    <name evidence="9" type="primary">LOC106476324</name>
</gene>
<comment type="catalytic activity">
    <reaction evidence="6">
        <text>a medium-chain fatty acid + ATP + CoA = a medium-chain fatty acyl-CoA + AMP + diphosphate</text>
        <dbReference type="Rhea" id="RHEA:48340"/>
        <dbReference type="ChEBI" id="CHEBI:30616"/>
        <dbReference type="ChEBI" id="CHEBI:33019"/>
        <dbReference type="ChEBI" id="CHEBI:57287"/>
        <dbReference type="ChEBI" id="CHEBI:59558"/>
        <dbReference type="ChEBI" id="CHEBI:90546"/>
        <dbReference type="ChEBI" id="CHEBI:456215"/>
        <dbReference type="EC" id="6.2.1.2"/>
    </reaction>
</comment>